<keyword evidence="11" id="KW-1185">Reference proteome</keyword>
<evidence type="ECO:0000256" key="5">
    <source>
        <dbReference type="ARBA" id="ARBA00022801"/>
    </source>
</evidence>
<reference evidence="10" key="1">
    <citation type="submission" date="2023-06" db="EMBL/GenBank/DDBJ databases">
        <title>Genome-scale phylogeny and comparative genomics of the fungal order Sordariales.</title>
        <authorList>
            <consortium name="Lawrence Berkeley National Laboratory"/>
            <person name="Hensen N."/>
            <person name="Bonometti L."/>
            <person name="Westerberg I."/>
            <person name="Brannstrom I.O."/>
            <person name="Guillou S."/>
            <person name="Cros-Aarteil S."/>
            <person name="Calhoun S."/>
            <person name="Haridas S."/>
            <person name="Kuo A."/>
            <person name="Mondo S."/>
            <person name="Pangilinan J."/>
            <person name="Riley R."/>
            <person name="LaButti K."/>
            <person name="Andreopoulos B."/>
            <person name="Lipzen A."/>
            <person name="Chen C."/>
            <person name="Yanf M."/>
            <person name="Daum C."/>
            <person name="Ng V."/>
            <person name="Clum A."/>
            <person name="Steindorff A."/>
            <person name="Ohm R."/>
            <person name="Martin F."/>
            <person name="Silar P."/>
            <person name="Natvig D."/>
            <person name="Lalanne C."/>
            <person name="Gautier V."/>
            <person name="Ament-velasquez S.L."/>
            <person name="Kruys A."/>
            <person name="Hutchinson M.I."/>
            <person name="Powell A.J."/>
            <person name="Barry K."/>
            <person name="Miller A.N."/>
            <person name="Grigoriev I.V."/>
            <person name="Debuchy R."/>
            <person name="Gladieux P."/>
            <person name="Thoren M.H."/>
            <person name="Johannesson H."/>
        </authorList>
    </citation>
    <scope>NUCLEOTIDE SEQUENCE</scope>
    <source>
        <strain evidence="10">SMH3187-1</strain>
    </source>
</reference>
<organism evidence="10 11">
    <name type="scientific">Schizothecium vesticola</name>
    <dbReference type="NCBI Taxonomy" id="314040"/>
    <lineage>
        <taxon>Eukaryota</taxon>
        <taxon>Fungi</taxon>
        <taxon>Dikarya</taxon>
        <taxon>Ascomycota</taxon>
        <taxon>Pezizomycotina</taxon>
        <taxon>Sordariomycetes</taxon>
        <taxon>Sordariomycetidae</taxon>
        <taxon>Sordariales</taxon>
        <taxon>Schizotheciaceae</taxon>
        <taxon>Schizothecium</taxon>
    </lineage>
</organism>
<comment type="caution">
    <text evidence="10">The sequence shown here is derived from an EMBL/GenBank/DDBJ whole genome shotgun (WGS) entry which is preliminary data.</text>
</comment>
<dbReference type="SUPFAM" id="SSF53474">
    <property type="entry name" value="alpha/beta-Hydrolases"/>
    <property type="match status" value="2"/>
</dbReference>
<keyword evidence="7 9" id="KW-0119">Carbohydrate metabolism</keyword>
<dbReference type="Gene3D" id="3.40.50.1820">
    <property type="entry name" value="alpha/beta hydrolase"/>
    <property type="match status" value="1"/>
</dbReference>
<evidence type="ECO:0000256" key="6">
    <source>
        <dbReference type="ARBA" id="ARBA00023180"/>
    </source>
</evidence>
<keyword evidence="4" id="KW-0732">Signal</keyword>
<evidence type="ECO:0000256" key="4">
    <source>
        <dbReference type="ARBA" id="ARBA00022729"/>
    </source>
</evidence>
<dbReference type="NCBIfam" id="TIGR01840">
    <property type="entry name" value="esterase_phb"/>
    <property type="match status" value="1"/>
</dbReference>
<dbReference type="Pfam" id="PF10503">
    <property type="entry name" value="Esterase_PHB"/>
    <property type="match status" value="1"/>
</dbReference>
<keyword evidence="5 9" id="KW-0378">Hydrolase</keyword>
<evidence type="ECO:0000313" key="10">
    <source>
        <dbReference type="EMBL" id="KAK0743468.1"/>
    </source>
</evidence>
<name>A0AA40EQ80_9PEZI</name>
<comment type="similarity">
    <text evidence="9">Belongs to the carbohydrate esterase 1 (CE1) family.</text>
</comment>
<dbReference type="AlphaFoldDB" id="A0AA40EQ80"/>
<dbReference type="Proteomes" id="UP001172155">
    <property type="component" value="Unassembled WGS sequence"/>
</dbReference>
<proteinExistence type="inferred from homology"/>
<gene>
    <name evidence="10" type="ORF">B0T18DRAFT_430740</name>
</gene>
<evidence type="ECO:0000256" key="7">
    <source>
        <dbReference type="ARBA" id="ARBA00023277"/>
    </source>
</evidence>
<keyword evidence="2 9" id="KW-0719">Serine esterase</keyword>
<dbReference type="InterPro" id="IPR050955">
    <property type="entry name" value="Plant_Biomass_Hydrol_Est"/>
</dbReference>
<keyword evidence="6" id="KW-0325">Glycoprotein</keyword>
<dbReference type="GO" id="GO:0045493">
    <property type="term" value="P:xylan catabolic process"/>
    <property type="evidence" value="ECO:0007669"/>
    <property type="project" value="UniProtKB-UniRule"/>
</dbReference>
<evidence type="ECO:0000256" key="9">
    <source>
        <dbReference type="RuleBase" id="RU367147"/>
    </source>
</evidence>
<evidence type="ECO:0000256" key="8">
    <source>
        <dbReference type="ARBA" id="ARBA00023326"/>
    </source>
</evidence>
<evidence type="ECO:0000313" key="11">
    <source>
        <dbReference type="Proteomes" id="UP001172155"/>
    </source>
</evidence>
<dbReference type="GO" id="GO:0005576">
    <property type="term" value="C:extracellular region"/>
    <property type="evidence" value="ECO:0007669"/>
    <property type="project" value="UniProtKB-SubCell"/>
</dbReference>
<keyword evidence="8 9" id="KW-0624">Polysaccharide degradation</keyword>
<dbReference type="InterPro" id="IPR029058">
    <property type="entry name" value="AB_hydrolase_fold"/>
</dbReference>
<evidence type="ECO:0000256" key="1">
    <source>
        <dbReference type="ARBA" id="ARBA00004613"/>
    </source>
</evidence>
<dbReference type="EMBL" id="JAUKUD010000005">
    <property type="protein sequence ID" value="KAK0743468.1"/>
    <property type="molecule type" value="Genomic_DNA"/>
</dbReference>
<dbReference type="GO" id="GO:0052689">
    <property type="term" value="F:carboxylic ester hydrolase activity"/>
    <property type="evidence" value="ECO:0007669"/>
    <property type="project" value="UniProtKB-KW"/>
</dbReference>
<evidence type="ECO:0000256" key="2">
    <source>
        <dbReference type="ARBA" id="ARBA00022487"/>
    </source>
</evidence>
<dbReference type="EC" id="3.1.1.-" evidence="9"/>
<comment type="function">
    <text evidence="9">Esterase involved in the hydrolysis of xylan, a major structural heterogeneous polysaccharide found in plant biomass representing the second most abundant polysaccharide in the biosphere, after cellulose.</text>
</comment>
<dbReference type="PANTHER" id="PTHR43037">
    <property type="entry name" value="UNNAMED PRODUCT-RELATED"/>
    <property type="match status" value="1"/>
</dbReference>
<sequence length="296" mass="31076">MIGSRLYAVACGLAAIKQPRALPAGFQQVSNFGQNPTNLDLHVYVPAKLAPKPAVILALHGCGGSGPAYASQSRYQPLADSKGFVVLYPSSKRDSNCWDVATKQTLTHNGGGESNGLANIVNWAITNFGADPAKVFVSGTSSGCMMTNVMVSTYPELFKAASCYSGVAAGCLAGSPGSSPTSADQTCAQGRIQKTGEQWAQAVKGMNPGYTGAYPPLMTFHGEADNFVSYANLAEQLKQWSTIFGVSFTKNVTNTPLPGYTQIVYGDGTKLVGYSAKGVGHVVPVHEASDMKWFGL</sequence>
<dbReference type="InterPro" id="IPR010126">
    <property type="entry name" value="Esterase_phb"/>
</dbReference>
<dbReference type="PANTHER" id="PTHR43037:SF3">
    <property type="entry name" value="FERULOYL ESTERASE B"/>
    <property type="match status" value="1"/>
</dbReference>
<accession>A0AA40EQ80</accession>
<protein>
    <recommendedName>
        <fullName evidence="9">Carboxylic ester hydrolase</fullName>
        <ecNumber evidence="9">3.1.1.-</ecNumber>
    </recommendedName>
</protein>
<comment type="subcellular location">
    <subcellularLocation>
        <location evidence="1 9">Secreted</location>
    </subcellularLocation>
</comment>
<keyword evidence="3 9" id="KW-0964">Secreted</keyword>
<evidence type="ECO:0000256" key="3">
    <source>
        <dbReference type="ARBA" id="ARBA00022525"/>
    </source>
</evidence>